<dbReference type="Pfam" id="PF13830">
    <property type="entry name" value="DUF4192"/>
    <property type="match status" value="1"/>
</dbReference>
<dbReference type="EMBL" id="CP016793">
    <property type="protein sequence ID" value="ANZ34971.1"/>
    <property type="molecule type" value="Genomic_DNA"/>
</dbReference>
<evidence type="ECO:0008006" key="3">
    <source>
        <dbReference type="Google" id="ProtNLM"/>
    </source>
</evidence>
<keyword evidence="2" id="KW-1185">Reference proteome</keyword>
<dbReference type="OrthoDB" id="3264463at2"/>
<dbReference type="RefSeq" id="WP_065913389.1">
    <property type="nucleotide sequence ID" value="NZ_CP016793.1"/>
</dbReference>
<reference evidence="1 2" key="1">
    <citation type="submission" date="2016-07" db="EMBL/GenBank/DDBJ databases">
        <title>Complete genome sequence of the Lentzea guizhouensis DHS C013.</title>
        <authorList>
            <person name="Cao C."/>
        </authorList>
    </citation>
    <scope>NUCLEOTIDE SEQUENCE [LARGE SCALE GENOMIC DNA]</scope>
    <source>
        <strain evidence="1 2">DHS C013</strain>
    </source>
</reference>
<organism evidence="1 2">
    <name type="scientific">Lentzea guizhouensis</name>
    <dbReference type="NCBI Taxonomy" id="1586287"/>
    <lineage>
        <taxon>Bacteria</taxon>
        <taxon>Bacillati</taxon>
        <taxon>Actinomycetota</taxon>
        <taxon>Actinomycetes</taxon>
        <taxon>Pseudonocardiales</taxon>
        <taxon>Pseudonocardiaceae</taxon>
        <taxon>Lentzea</taxon>
    </lineage>
</organism>
<evidence type="ECO:0000313" key="2">
    <source>
        <dbReference type="Proteomes" id="UP000093053"/>
    </source>
</evidence>
<dbReference type="InterPro" id="IPR025447">
    <property type="entry name" value="DUF4192"/>
</dbReference>
<gene>
    <name evidence="1" type="ORF">BBK82_01660</name>
</gene>
<accession>A0A1B2HB73</accession>
<dbReference type="STRING" id="1586287.BBK82_01660"/>
<name>A0A1B2HB73_9PSEU</name>
<proteinExistence type="predicted"/>
<dbReference type="KEGG" id="led:BBK82_01660"/>
<protein>
    <recommendedName>
        <fullName evidence="3">DUF4192 domain-containing protein</fullName>
    </recommendedName>
</protein>
<evidence type="ECO:0000313" key="1">
    <source>
        <dbReference type="EMBL" id="ANZ34971.1"/>
    </source>
</evidence>
<sequence length="347" mass="37452">MPTTLPKPIRLRAAGDLYAAIPHLMGFHPTESLVVLVLRDGAVSMTMRVDLPRPRHRGLLAAQLEIPLLEQDAEGVILAVICPPSEHIPEDLPHEPLITALANRLGGHGIDVVEAVWLRACEKDVPWFCYFDLDCHGTLPDPQTSAVAAACASDGNVTFESRAAMAALVTLDSVEARERRSVLLDELMNTAEPPVPGVEFRRVRDAVDAAEQRKGPLPDREVVALSRALAQPDVRDACLSFAVQTRARAAERLWLELTRSCPSPERAEPACLLAFFAYHRGDGGLASVAIDVAEEACFGHSLARLLRGALSAALPPEELKTLADKAVVNADKLLDTEAQSSSGRSQP</sequence>
<dbReference type="Proteomes" id="UP000093053">
    <property type="component" value="Chromosome"/>
</dbReference>
<dbReference type="AlphaFoldDB" id="A0A1B2HB73"/>